<protein>
    <submittedName>
        <fullName evidence="2">LanR1 protein</fullName>
    </submittedName>
</protein>
<keyword evidence="1" id="KW-0472">Membrane</keyword>
<comment type="caution">
    <text evidence="2">The sequence shown here is derived from an EMBL/GenBank/DDBJ whole genome shotgun (WGS) entry which is preliminary data.</text>
</comment>
<evidence type="ECO:0000313" key="3">
    <source>
        <dbReference type="Proteomes" id="UP000287470"/>
    </source>
</evidence>
<keyword evidence="3" id="KW-1185">Reference proteome</keyword>
<evidence type="ECO:0000256" key="1">
    <source>
        <dbReference type="SAM" id="Phobius"/>
    </source>
</evidence>
<gene>
    <name evidence="2" type="ORF">D2E24_0671</name>
</gene>
<sequence length="119" mass="13556">MVLAVLITAVFVEMIAGGSGMLDPFTWAVYFGPYFICSSCSVMVSILYQDFRDGLFDLYMQPGRSYWSWCRLKCVFPVILDDRHVVKDMALAECDDYEAFTKAATLGRERTHVDFGIPR</sequence>
<dbReference type="Proteomes" id="UP000287470">
    <property type="component" value="Unassembled WGS sequence"/>
</dbReference>
<name>A0A430FVK5_9BIFI</name>
<dbReference type="RefSeq" id="WP_125967935.1">
    <property type="nucleotide sequence ID" value="NZ_QXGK01000004.1"/>
</dbReference>
<keyword evidence="1" id="KW-0812">Transmembrane</keyword>
<accession>A0A430FVK5</accession>
<proteinExistence type="predicted"/>
<organism evidence="2 3">
    <name type="scientific">Bifidobacterium samirii</name>
    <dbReference type="NCBI Taxonomy" id="2306974"/>
    <lineage>
        <taxon>Bacteria</taxon>
        <taxon>Bacillati</taxon>
        <taxon>Actinomycetota</taxon>
        <taxon>Actinomycetes</taxon>
        <taxon>Bifidobacteriales</taxon>
        <taxon>Bifidobacteriaceae</taxon>
        <taxon>Bifidobacterium</taxon>
    </lineage>
</organism>
<dbReference type="EMBL" id="QXGK01000004">
    <property type="protein sequence ID" value="RSX57823.1"/>
    <property type="molecule type" value="Genomic_DNA"/>
</dbReference>
<reference evidence="2 3" key="1">
    <citation type="submission" date="2018-09" db="EMBL/GenBank/DDBJ databases">
        <title>Characterization of the phylogenetic diversity of five novel species belonging to the genus Bifidobacterium.</title>
        <authorList>
            <person name="Lugli G.A."/>
            <person name="Duranti S."/>
            <person name="Milani C."/>
        </authorList>
    </citation>
    <scope>NUCLEOTIDE SEQUENCE [LARGE SCALE GENOMIC DNA]</scope>
    <source>
        <strain evidence="2 3">2033B</strain>
    </source>
</reference>
<evidence type="ECO:0000313" key="2">
    <source>
        <dbReference type="EMBL" id="RSX57823.1"/>
    </source>
</evidence>
<keyword evidence="1" id="KW-1133">Transmembrane helix</keyword>
<dbReference type="AlphaFoldDB" id="A0A430FVK5"/>
<feature type="transmembrane region" description="Helical" evidence="1">
    <location>
        <begin position="27"/>
        <end position="48"/>
    </location>
</feature>
<dbReference type="OrthoDB" id="5296765at2"/>